<proteinExistence type="predicted"/>
<gene>
    <name evidence="2" type="ORF">CUJ84_Chr000028</name>
</gene>
<evidence type="ECO:0000256" key="1">
    <source>
        <dbReference type="SAM" id="MobiDB-lite"/>
    </source>
</evidence>
<organism evidence="2 3">
    <name type="scientific">Rhizobium leguminosarum</name>
    <dbReference type="NCBI Taxonomy" id="384"/>
    <lineage>
        <taxon>Bacteria</taxon>
        <taxon>Pseudomonadati</taxon>
        <taxon>Pseudomonadota</taxon>
        <taxon>Alphaproteobacteria</taxon>
        <taxon>Hyphomicrobiales</taxon>
        <taxon>Rhizobiaceae</taxon>
        <taxon>Rhizobium/Agrobacterium group</taxon>
        <taxon>Rhizobium</taxon>
    </lineage>
</organism>
<dbReference type="AlphaFoldDB" id="A0A2K9YWV7"/>
<feature type="region of interest" description="Disordered" evidence="1">
    <location>
        <begin position="19"/>
        <end position="42"/>
    </location>
</feature>
<name>A0A2K9YWV7_RHILE</name>
<sequence length="73" mass="7905">MQGPMAAGMRPVARGDHRAATGLCSNIRQDRSQAPWKAAGTNADGLDGVGETWLMFWKMNGMPFHVLTDGTRC</sequence>
<dbReference type="EMBL" id="CP025012">
    <property type="protein sequence ID" value="AUW40452.1"/>
    <property type="molecule type" value="Genomic_DNA"/>
</dbReference>
<dbReference type="Proteomes" id="UP000238523">
    <property type="component" value="Chromosome"/>
</dbReference>
<reference evidence="2 3" key="1">
    <citation type="submission" date="2017-11" db="EMBL/GenBank/DDBJ databases">
        <title>Complete genome of Rhizobium leguminosarum Norway, an ineffective micro-symbiont.</title>
        <authorList>
            <person name="Hoffrichter A."/>
            <person name="Liang J."/>
            <person name="Brachmann A."/>
            <person name="Marin M."/>
        </authorList>
    </citation>
    <scope>NUCLEOTIDE SEQUENCE [LARGE SCALE GENOMIC DNA]</scope>
    <source>
        <strain evidence="2 3">Norway</strain>
    </source>
</reference>
<protein>
    <submittedName>
        <fullName evidence="2">Uncharacterized protein</fullName>
    </submittedName>
</protein>
<evidence type="ECO:0000313" key="3">
    <source>
        <dbReference type="Proteomes" id="UP000238523"/>
    </source>
</evidence>
<evidence type="ECO:0000313" key="2">
    <source>
        <dbReference type="EMBL" id="AUW40452.1"/>
    </source>
</evidence>
<accession>A0A2K9YWV7</accession>